<feature type="compositionally biased region" description="Polar residues" evidence="1">
    <location>
        <begin position="44"/>
        <end position="61"/>
    </location>
</feature>
<dbReference type="AlphaFoldDB" id="A0A0D3GPA9"/>
<dbReference type="Proteomes" id="UP000026960">
    <property type="component" value="Chromosome 7"/>
</dbReference>
<organism evidence="2">
    <name type="scientific">Oryza barthii</name>
    <dbReference type="NCBI Taxonomy" id="65489"/>
    <lineage>
        <taxon>Eukaryota</taxon>
        <taxon>Viridiplantae</taxon>
        <taxon>Streptophyta</taxon>
        <taxon>Embryophyta</taxon>
        <taxon>Tracheophyta</taxon>
        <taxon>Spermatophyta</taxon>
        <taxon>Magnoliopsida</taxon>
        <taxon>Liliopsida</taxon>
        <taxon>Poales</taxon>
        <taxon>Poaceae</taxon>
        <taxon>BOP clade</taxon>
        <taxon>Oryzoideae</taxon>
        <taxon>Oryzeae</taxon>
        <taxon>Oryzinae</taxon>
        <taxon>Oryza</taxon>
    </lineage>
</organism>
<evidence type="ECO:0000313" key="3">
    <source>
        <dbReference type="Proteomes" id="UP000026960"/>
    </source>
</evidence>
<sequence>MGNWLPLLHTSTHVRALFITKDVMDWKEQSWISAKLATRRNHKNASLPSHTVPNASTSPDL</sequence>
<reference evidence="2" key="2">
    <citation type="submission" date="2015-03" db="UniProtKB">
        <authorList>
            <consortium name="EnsemblPlants"/>
        </authorList>
    </citation>
    <scope>IDENTIFICATION</scope>
</reference>
<proteinExistence type="predicted"/>
<dbReference type="PaxDb" id="65489-OBART07G09260.1"/>
<dbReference type="EnsemblPlants" id="OBART07G09260.1">
    <property type="protein sequence ID" value="OBART07G09260.1"/>
    <property type="gene ID" value="OBART07G09260"/>
</dbReference>
<keyword evidence="3" id="KW-1185">Reference proteome</keyword>
<dbReference type="HOGENOM" id="CLU_2926287_0_0_1"/>
<accession>A0A0D3GPA9</accession>
<reference evidence="2" key="1">
    <citation type="journal article" date="2009" name="Rice">
        <title>De Novo Next Generation Sequencing of Plant Genomes.</title>
        <authorList>
            <person name="Rounsley S."/>
            <person name="Marri P.R."/>
            <person name="Yu Y."/>
            <person name="He R."/>
            <person name="Sisneros N."/>
            <person name="Goicoechea J.L."/>
            <person name="Lee S.J."/>
            <person name="Angelova A."/>
            <person name="Kudrna D."/>
            <person name="Luo M."/>
            <person name="Affourtit J."/>
            <person name="Desany B."/>
            <person name="Knight J."/>
            <person name="Niazi F."/>
            <person name="Egholm M."/>
            <person name="Wing R.A."/>
        </authorList>
    </citation>
    <scope>NUCLEOTIDE SEQUENCE [LARGE SCALE GENOMIC DNA]</scope>
    <source>
        <strain evidence="2">cv. IRGC 105608</strain>
    </source>
</reference>
<feature type="region of interest" description="Disordered" evidence="1">
    <location>
        <begin position="41"/>
        <end position="61"/>
    </location>
</feature>
<evidence type="ECO:0000256" key="1">
    <source>
        <dbReference type="SAM" id="MobiDB-lite"/>
    </source>
</evidence>
<evidence type="ECO:0000313" key="2">
    <source>
        <dbReference type="EnsemblPlants" id="OBART07G09260.1"/>
    </source>
</evidence>
<name>A0A0D3GPA9_9ORYZ</name>
<dbReference type="Gramene" id="OBART07G09260.1">
    <property type="protein sequence ID" value="OBART07G09260.1"/>
    <property type="gene ID" value="OBART07G09260"/>
</dbReference>
<protein>
    <submittedName>
        <fullName evidence="2">Uncharacterized protein</fullName>
    </submittedName>
</protein>